<dbReference type="Proteomes" id="UP000002745">
    <property type="component" value="Chromosome"/>
</dbReference>
<dbReference type="EMBL" id="CP001678">
    <property type="protein sequence ID" value="ACT57781.1"/>
    <property type="molecule type" value="Genomic_DNA"/>
</dbReference>
<evidence type="ECO:0000313" key="1">
    <source>
        <dbReference type="EMBL" id="ACT57781.1"/>
    </source>
</evidence>
<accession>C6XKV2</accession>
<proteinExistence type="predicted"/>
<dbReference type="OrthoDB" id="8210367at2"/>
<dbReference type="InterPro" id="IPR009003">
    <property type="entry name" value="Peptidase_S1_PA"/>
</dbReference>
<keyword evidence="2" id="KW-1185">Reference proteome</keyword>
<dbReference type="SUPFAM" id="SSF50494">
    <property type="entry name" value="Trypsin-like serine proteases"/>
    <property type="match status" value="1"/>
</dbReference>
<protein>
    <recommendedName>
        <fullName evidence="3">Serine protease</fullName>
    </recommendedName>
</protein>
<organism evidence="1 2">
    <name type="scientific">Hirschia baltica (strain ATCC 49814 / DSM 5838 / IFAM 1418)</name>
    <dbReference type="NCBI Taxonomy" id="582402"/>
    <lineage>
        <taxon>Bacteria</taxon>
        <taxon>Pseudomonadati</taxon>
        <taxon>Pseudomonadota</taxon>
        <taxon>Alphaproteobacteria</taxon>
        <taxon>Hyphomonadales</taxon>
        <taxon>Hyphomonadaceae</taxon>
        <taxon>Hirschia</taxon>
    </lineage>
</organism>
<sequence>MRIPDWIVLFAVLGIVLWALFSGARDSADAPEAPPTEIFSESGKALPLANAFDEEILVQIGEAADGIGTAFSIDQKGLWMTARHVVDSCENVGLLYGGGRVMPVTEVSTSEDSDIAILKTLRAPRSLAIDASENLRLNQAGFHVGYPQGEPGEVSSRLLARSRLITRGRYRNEEPVLTWAEMGRTRGLKGTLAGISGGPVFDVDGRIVGVTVAESPRRGRIYTTAPESLAIALNANEVTSSSTTGMKFGTGTYGQEADRLRRELSVVKVICHAPSTQK</sequence>
<gene>
    <name evidence="1" type="ordered locus">Hbal_0079</name>
</gene>
<dbReference type="RefSeq" id="WP_012777939.1">
    <property type="nucleotide sequence ID" value="NC_012982.1"/>
</dbReference>
<evidence type="ECO:0000313" key="2">
    <source>
        <dbReference type="Proteomes" id="UP000002745"/>
    </source>
</evidence>
<dbReference type="AlphaFoldDB" id="C6XKV2"/>
<dbReference type="Gene3D" id="2.40.10.120">
    <property type="match status" value="1"/>
</dbReference>
<dbReference type="STRING" id="582402.Hbal_0079"/>
<name>C6XKV2_HIRBI</name>
<evidence type="ECO:0008006" key="3">
    <source>
        <dbReference type="Google" id="ProtNLM"/>
    </source>
</evidence>
<reference evidence="2" key="1">
    <citation type="journal article" date="2011" name="J. Bacteriol.">
        <title>Genome sequences of eight morphologically diverse alphaproteobacteria.</title>
        <authorList>
            <consortium name="US DOE Joint Genome Institute"/>
            <person name="Brown P.J."/>
            <person name="Kysela D.T."/>
            <person name="Buechlein A."/>
            <person name="Hemmerich C."/>
            <person name="Brun Y.V."/>
        </authorList>
    </citation>
    <scope>NUCLEOTIDE SEQUENCE [LARGE SCALE GENOMIC DNA]</scope>
    <source>
        <strain evidence="2">ATCC 49814 / DSM 5838 / IFAM 1418</strain>
    </source>
</reference>
<dbReference type="HOGENOM" id="CLU_1014396_0_0_5"/>
<dbReference type="KEGG" id="hba:Hbal_0079"/>
<dbReference type="eggNOG" id="COG0265">
    <property type="taxonomic scope" value="Bacteria"/>
</dbReference>
<dbReference type="Pfam" id="PF13365">
    <property type="entry name" value="Trypsin_2"/>
    <property type="match status" value="1"/>
</dbReference>